<dbReference type="EMBL" id="CAJVPV010023161">
    <property type="protein sequence ID" value="CAG8722963.1"/>
    <property type="molecule type" value="Genomic_DNA"/>
</dbReference>
<proteinExistence type="predicted"/>
<gene>
    <name evidence="1" type="ORF">AMORRO_LOCUS13460</name>
</gene>
<reference evidence="1" key="1">
    <citation type="submission" date="2021-06" db="EMBL/GenBank/DDBJ databases">
        <authorList>
            <person name="Kallberg Y."/>
            <person name="Tangrot J."/>
            <person name="Rosling A."/>
        </authorList>
    </citation>
    <scope>NUCLEOTIDE SEQUENCE</scope>
    <source>
        <strain evidence="1">CL551</strain>
    </source>
</reference>
<accession>A0A9N9I7S8</accession>
<organism evidence="1 2">
    <name type="scientific">Acaulospora morrowiae</name>
    <dbReference type="NCBI Taxonomy" id="94023"/>
    <lineage>
        <taxon>Eukaryota</taxon>
        <taxon>Fungi</taxon>
        <taxon>Fungi incertae sedis</taxon>
        <taxon>Mucoromycota</taxon>
        <taxon>Glomeromycotina</taxon>
        <taxon>Glomeromycetes</taxon>
        <taxon>Diversisporales</taxon>
        <taxon>Acaulosporaceae</taxon>
        <taxon>Acaulospora</taxon>
    </lineage>
</organism>
<dbReference type="Proteomes" id="UP000789342">
    <property type="component" value="Unassembled WGS sequence"/>
</dbReference>
<keyword evidence="2" id="KW-1185">Reference proteome</keyword>
<evidence type="ECO:0000313" key="2">
    <source>
        <dbReference type="Proteomes" id="UP000789342"/>
    </source>
</evidence>
<dbReference type="AlphaFoldDB" id="A0A9N9I7S8"/>
<name>A0A9N9I7S8_9GLOM</name>
<evidence type="ECO:0000313" key="1">
    <source>
        <dbReference type="EMBL" id="CAG8722963.1"/>
    </source>
</evidence>
<protein>
    <submittedName>
        <fullName evidence="1">6843_t:CDS:1</fullName>
    </submittedName>
</protein>
<comment type="caution">
    <text evidence="1">The sequence shown here is derived from an EMBL/GenBank/DDBJ whole genome shotgun (WGS) entry which is preliminary data.</text>
</comment>
<sequence>MCADEKEKLDAAHKSTNNYDMHVFKEDARRTNIATSVYLLLDARTMENEINPTTRRQD</sequence>